<dbReference type="InterPro" id="IPR007111">
    <property type="entry name" value="NACHT_NTPase"/>
</dbReference>
<evidence type="ECO:0000313" key="8">
    <source>
        <dbReference type="EMBL" id="KAK6355214.1"/>
    </source>
</evidence>
<dbReference type="EMBL" id="JAVHNQ010000002">
    <property type="protein sequence ID" value="KAK6355214.1"/>
    <property type="molecule type" value="Genomic_DNA"/>
</dbReference>
<evidence type="ECO:0000256" key="5">
    <source>
        <dbReference type="ARBA" id="ARBA00043913"/>
    </source>
</evidence>
<comment type="similarity">
    <text evidence="3">Belongs to the WD repeat MDV1/CAF4 family.</text>
</comment>
<dbReference type="SUPFAM" id="SSF50969">
    <property type="entry name" value="YVTN repeat-like/Quinoprotein amine dehydrogenase"/>
    <property type="match status" value="1"/>
</dbReference>
<evidence type="ECO:0000313" key="9">
    <source>
        <dbReference type="Proteomes" id="UP001375240"/>
    </source>
</evidence>
<dbReference type="SUPFAM" id="SSF50978">
    <property type="entry name" value="WD40 repeat-like"/>
    <property type="match status" value="1"/>
</dbReference>
<dbReference type="InterPro" id="IPR027417">
    <property type="entry name" value="P-loop_NTPase"/>
</dbReference>
<keyword evidence="2" id="KW-0677">Repeat</keyword>
<dbReference type="PROSITE" id="PS50294">
    <property type="entry name" value="WD_REPEATS_REGION"/>
    <property type="match status" value="2"/>
</dbReference>
<evidence type="ECO:0000256" key="6">
    <source>
        <dbReference type="PROSITE-ProRule" id="PRU00221"/>
    </source>
</evidence>
<proteinExistence type="inferred from homology"/>
<dbReference type="CDD" id="cd00200">
    <property type="entry name" value="WD40"/>
    <property type="match status" value="1"/>
</dbReference>
<dbReference type="InterPro" id="IPR056884">
    <property type="entry name" value="NPHP3-like_N"/>
</dbReference>
<feature type="repeat" description="WD" evidence="6">
    <location>
        <begin position="1142"/>
        <end position="1174"/>
    </location>
</feature>
<dbReference type="Proteomes" id="UP001375240">
    <property type="component" value="Unassembled WGS sequence"/>
</dbReference>
<protein>
    <recommendedName>
        <fullName evidence="4">Mitochondrial division protein 1</fullName>
    </recommendedName>
</protein>
<keyword evidence="1 6" id="KW-0853">WD repeat</keyword>
<dbReference type="SUPFAM" id="SSF52540">
    <property type="entry name" value="P-loop containing nucleoside triphosphate hydrolases"/>
    <property type="match status" value="1"/>
</dbReference>
<gene>
    <name evidence="8" type="ORF">TWF696_004331</name>
</gene>
<organism evidence="8 9">
    <name type="scientific">Orbilia brochopaga</name>
    <dbReference type="NCBI Taxonomy" id="3140254"/>
    <lineage>
        <taxon>Eukaryota</taxon>
        <taxon>Fungi</taxon>
        <taxon>Dikarya</taxon>
        <taxon>Ascomycota</taxon>
        <taxon>Pezizomycotina</taxon>
        <taxon>Orbiliomycetes</taxon>
        <taxon>Orbiliales</taxon>
        <taxon>Orbiliaceae</taxon>
        <taxon>Orbilia</taxon>
    </lineage>
</organism>
<evidence type="ECO:0000256" key="1">
    <source>
        <dbReference type="ARBA" id="ARBA00022574"/>
    </source>
</evidence>
<dbReference type="Gene3D" id="2.130.10.10">
    <property type="entry name" value="YVTN repeat-like/Quinoprotein amine dehydrogenase"/>
    <property type="match status" value="4"/>
</dbReference>
<name>A0AAV9V6I2_9PEZI</name>
<feature type="repeat" description="WD" evidence="6">
    <location>
        <begin position="852"/>
        <end position="893"/>
    </location>
</feature>
<dbReference type="PANTHER" id="PTHR22847:SF637">
    <property type="entry name" value="WD REPEAT DOMAIN 5B"/>
    <property type="match status" value="1"/>
</dbReference>
<dbReference type="InterPro" id="IPR031352">
    <property type="entry name" value="SesA"/>
</dbReference>
<dbReference type="GO" id="GO:1990234">
    <property type="term" value="C:transferase complex"/>
    <property type="evidence" value="ECO:0007669"/>
    <property type="project" value="UniProtKB-ARBA"/>
</dbReference>
<dbReference type="InterPro" id="IPR036322">
    <property type="entry name" value="WD40_repeat_dom_sf"/>
</dbReference>
<dbReference type="InterPro" id="IPR015943">
    <property type="entry name" value="WD40/YVTN_repeat-like_dom_sf"/>
</dbReference>
<evidence type="ECO:0000256" key="4">
    <source>
        <dbReference type="ARBA" id="ARBA00039789"/>
    </source>
</evidence>
<dbReference type="Pfam" id="PF00400">
    <property type="entry name" value="WD40"/>
    <property type="match status" value="5"/>
</dbReference>
<comment type="function">
    <text evidence="5">Involved in mitochondrial fission. Acts as an adapter protein required to form mitochondrial fission complexes. Formation of these complexes is required to promote constriction and fission of the mitochondrial compartment at a late step in mitochondrial division.</text>
</comment>
<feature type="domain" description="NACHT" evidence="7">
    <location>
        <begin position="278"/>
        <end position="422"/>
    </location>
</feature>
<dbReference type="Pfam" id="PF24883">
    <property type="entry name" value="NPHP3_N"/>
    <property type="match status" value="1"/>
</dbReference>
<evidence type="ECO:0000259" key="7">
    <source>
        <dbReference type="PROSITE" id="PS50837"/>
    </source>
</evidence>
<dbReference type="Gene3D" id="3.40.50.300">
    <property type="entry name" value="P-loop containing nucleotide triphosphate hydrolases"/>
    <property type="match status" value="1"/>
</dbReference>
<dbReference type="PANTHER" id="PTHR22847">
    <property type="entry name" value="WD40 REPEAT PROTEIN"/>
    <property type="match status" value="1"/>
</dbReference>
<keyword evidence="9" id="KW-1185">Reference proteome</keyword>
<accession>A0AAV9V6I2</accession>
<sequence length="1427" mass="159868">MDPFSIIASTFTVIDATVNAYKVIQKISGLPKAFEVVNERVPFVKQTLEKAATRLLEDPKPSSEEKAAITAIVKPCQEKIDKLNEIFEKLEKKCSKRSKALPHQSDDKSSEPAKSETILWSKFHGAYYEALAGIKANRVESLMGEILKGIQLLALNQIFKLTMEERLTKIRDGIDEIANVEPSLPDSYFDSVGTIHAEQTVKSGAHGQQNNVQGGKNTFNSVNKTFIQSPQPELQLPIAVDAIFGSAADQYEPQCLPGTRTDVLAKILNWAESPQGECLYWLNGMAGSGKSTICRTICEHLEEKKLLCASFFFRRGGKDRSNATRLFTTLAYQLAVRFPDVRSNVQEAIRLDHTIPHMALDEQLKRLILQPLSKSNFSLPRLLIAIDALDECEEGSDIETIIQLLVQQMKPTGLRVFLTSRPELPIRLGFNEVSGKYRDFVLHEVPSIKSDISLYLKHELEKAWKRRGLPPGWPSDETVGALAKLATPSFIFAATLCRLIGDPDGDGDPTERADAMIRVHYTGDQIQIAEQPDKITGKHAANQLSLRQPDDMLIVYHLTQLNRTYLPVLQQLVNQKSPGHPPKILPEDFNQIVGTVLILFESLPLLSLAYLLSISEPALRHKMKHLHSVISIPKNGRAPVKIFHQSFRDFILGPTLQGMESKFNQFWIDEKSIHKRIALSCIDLMSEVLRTDICSLGSPGKLCSEINKELIDQLIPAELQYTCRYWISHLIRGGEFTKDHIHRVYIFLQEHLLHWLEVMGILGCIFEVIKMIVGLQSKIGDQNKENLAVFLYDIERFVLQTQVLVNNTPLQVYSSGVLFLPESSLVKKHFRPKKVQINTNIQKEWSAHLQTFEGHRAEICGLVISPDGKTIATRSLDQTIKLWNSTTGQLKQNLKFSEPSDGFIDDYGVIFFSPTNKIIASSGSEQEIRNADDGASSPDEITILWLWGLRPSRRNLVYRKTFIKLWDTTTGQLLQKLDPDGNVSAVAFTSDGKTIFSVLKDNTVISWTSATGNRQRTFRLGSSLSYPSGQIQISPDGSQVQQTLKGSPLVLAIGFSPDSKTLASCSQDQIDIWNIEESQVHQTSRMSSPTIISPKQNKGWYHLGDSVQIQGIAISPDGNLIASRYQNTIMIWDKRGRLLQTFKGHRSFIIAMVFSPDGKTIIYGSVDGTIKLWDTTDLLRRSLEWQPDVNRQLGIVPAANIIFSPDGETIASCHDLSGIRLWNPTGQLQRTISKRQREDTFSPDGKILASTRWAGHFPIPGIPSREQDDEFTISLWSTSGHLQQCIKGSYRLIVFSPDGEMIASAPSLVERETGTTTIKVWDTATGQLRRIFNINIPPHDFELKLAWDSSGYLTYGPHSFLVSQTHHNSPAPILVYDQWITRGEEKLLWLPDEYRGPSAVHGNKVAIALESGSVAIISLDLNPAQEY</sequence>
<dbReference type="PROSITE" id="PS50082">
    <property type="entry name" value="WD_REPEATS_2"/>
    <property type="match status" value="2"/>
</dbReference>
<evidence type="ECO:0000256" key="3">
    <source>
        <dbReference type="ARBA" id="ARBA00038415"/>
    </source>
</evidence>
<dbReference type="PROSITE" id="PS50837">
    <property type="entry name" value="NACHT"/>
    <property type="match status" value="1"/>
</dbReference>
<dbReference type="InterPro" id="IPR011044">
    <property type="entry name" value="Quino_amine_DH_bsu"/>
</dbReference>
<dbReference type="InterPro" id="IPR001680">
    <property type="entry name" value="WD40_rpt"/>
</dbReference>
<comment type="caution">
    <text evidence="8">The sequence shown here is derived from an EMBL/GenBank/DDBJ whole genome shotgun (WGS) entry which is preliminary data.</text>
</comment>
<dbReference type="Pfam" id="PF17107">
    <property type="entry name" value="SesA"/>
    <property type="match status" value="1"/>
</dbReference>
<dbReference type="SMART" id="SM00320">
    <property type="entry name" value="WD40"/>
    <property type="match status" value="6"/>
</dbReference>
<evidence type="ECO:0000256" key="2">
    <source>
        <dbReference type="ARBA" id="ARBA00022737"/>
    </source>
</evidence>
<reference evidence="8 9" key="1">
    <citation type="submission" date="2019-10" db="EMBL/GenBank/DDBJ databases">
        <authorList>
            <person name="Palmer J.M."/>
        </authorList>
    </citation>
    <scope>NUCLEOTIDE SEQUENCE [LARGE SCALE GENOMIC DNA]</scope>
    <source>
        <strain evidence="8 9">TWF696</strain>
    </source>
</reference>
<dbReference type="GO" id="GO:0005634">
    <property type="term" value="C:nucleus"/>
    <property type="evidence" value="ECO:0007669"/>
    <property type="project" value="TreeGrafter"/>
</dbReference>